<reference evidence="2 3" key="1">
    <citation type="submission" date="2024-03" db="EMBL/GenBank/DDBJ databases">
        <authorList>
            <person name="Jo J.-H."/>
        </authorList>
    </citation>
    <scope>NUCLEOTIDE SEQUENCE [LARGE SCALE GENOMIC DNA]</scope>
    <source>
        <strain evidence="2 3">PS1R-30</strain>
    </source>
</reference>
<dbReference type="GO" id="GO:0051213">
    <property type="term" value="F:dioxygenase activity"/>
    <property type="evidence" value="ECO:0007669"/>
    <property type="project" value="UniProtKB-KW"/>
</dbReference>
<name>A0ABU8RU11_9SPHN</name>
<dbReference type="PANTHER" id="PTHR20883">
    <property type="entry name" value="PHYTANOYL-COA DIOXYGENASE DOMAIN CONTAINING 1"/>
    <property type="match status" value="1"/>
</dbReference>
<keyword evidence="2" id="KW-0223">Dioxygenase</keyword>
<dbReference type="SUPFAM" id="SSF51197">
    <property type="entry name" value="Clavaminate synthase-like"/>
    <property type="match status" value="1"/>
</dbReference>
<accession>A0ABU8RU11</accession>
<dbReference type="RefSeq" id="WP_339586496.1">
    <property type="nucleotide sequence ID" value="NZ_JBBHJZ010000001.1"/>
</dbReference>
<dbReference type="Pfam" id="PF05721">
    <property type="entry name" value="PhyH"/>
    <property type="match status" value="1"/>
</dbReference>
<dbReference type="InterPro" id="IPR008775">
    <property type="entry name" value="Phytyl_CoA_dOase-like"/>
</dbReference>
<proteinExistence type="predicted"/>
<comment type="caution">
    <text evidence="2">The sequence shown here is derived from an EMBL/GenBank/DDBJ whole genome shotgun (WGS) entry which is preliminary data.</text>
</comment>
<sequence length="309" mass="33876">MTPRRPAPIALAPVTATPAEFTGEIMTELRSQGFAILRHAVPPEILAHVDAELNDHFARTPFGQGDFYGRSTKRFGRLLVRSPASRLLAGHPAITAIAREILAPLCDTIQLNVAQGIEVHPGEIAQVPHRDEDMWHGPKGQFEYLVNVMWPLTPFTRENGATRLWPGSHGGQGADAPTDDPGQAATCEPGDAIVFLGSTLHGAGANRTNLPRRSLVMGYSLGWLKPYENLWLAYPPEIARSFATELRSLVGYRQHRPNLGNVDGLCPSLLLDDRMPEYPAAIDALTPEQEAMVRAHAERERSLEAAREP</sequence>
<evidence type="ECO:0000256" key="1">
    <source>
        <dbReference type="ARBA" id="ARBA00001954"/>
    </source>
</evidence>
<organism evidence="2 3">
    <name type="scientific">Novosphingobium anseongense</name>
    <dbReference type="NCBI Taxonomy" id="3133436"/>
    <lineage>
        <taxon>Bacteria</taxon>
        <taxon>Pseudomonadati</taxon>
        <taxon>Pseudomonadota</taxon>
        <taxon>Alphaproteobacteria</taxon>
        <taxon>Sphingomonadales</taxon>
        <taxon>Sphingomonadaceae</taxon>
        <taxon>Novosphingobium</taxon>
    </lineage>
</organism>
<gene>
    <name evidence="2" type="ORF">WG901_08090</name>
</gene>
<dbReference type="Proteomes" id="UP001361239">
    <property type="component" value="Unassembled WGS sequence"/>
</dbReference>
<keyword evidence="3" id="KW-1185">Reference proteome</keyword>
<comment type="cofactor">
    <cofactor evidence="1">
        <name>Fe(2+)</name>
        <dbReference type="ChEBI" id="CHEBI:29033"/>
    </cofactor>
</comment>
<evidence type="ECO:0000313" key="2">
    <source>
        <dbReference type="EMBL" id="MEJ5976590.1"/>
    </source>
</evidence>
<dbReference type="EMBL" id="JBBHJZ010000001">
    <property type="protein sequence ID" value="MEJ5976590.1"/>
    <property type="molecule type" value="Genomic_DNA"/>
</dbReference>
<dbReference type="PANTHER" id="PTHR20883:SF48">
    <property type="entry name" value="ECTOINE DIOXYGENASE"/>
    <property type="match status" value="1"/>
</dbReference>
<evidence type="ECO:0000313" key="3">
    <source>
        <dbReference type="Proteomes" id="UP001361239"/>
    </source>
</evidence>
<keyword evidence="2" id="KW-0560">Oxidoreductase</keyword>
<protein>
    <submittedName>
        <fullName evidence="2">Phytanoyl-CoA dioxygenase family protein</fullName>
    </submittedName>
</protein>
<dbReference type="Gene3D" id="2.60.120.620">
    <property type="entry name" value="q2cbj1_9rhob like domain"/>
    <property type="match status" value="1"/>
</dbReference>